<organism evidence="4">
    <name type="scientific">Caenorhabditis remanei</name>
    <name type="common">Caenorhabditis vulgaris</name>
    <dbReference type="NCBI Taxonomy" id="31234"/>
    <lineage>
        <taxon>Eukaryota</taxon>
        <taxon>Metazoa</taxon>
        <taxon>Ecdysozoa</taxon>
        <taxon>Nematoda</taxon>
        <taxon>Chromadorea</taxon>
        <taxon>Rhabditida</taxon>
        <taxon>Rhabditina</taxon>
        <taxon>Rhabditomorpha</taxon>
        <taxon>Rhabditoidea</taxon>
        <taxon>Rhabditidae</taxon>
        <taxon>Peloderinae</taxon>
        <taxon>Caenorhabditis</taxon>
    </lineage>
</organism>
<sequence length="1174" mass="141001">MKPKKSAKKKAPILDNDGETTMTPRKSPPIKKKRGPKPGKASKKKKKYVRKRKEEEFRIFFPPPRLNPQLKTPFKLHNTTCTHHDWITDNLNLPKYASYQTGWRVSYITMKSIILLDSKRATFLKLFNLYKKRGIKKAIFGKDRRGVAKIDLMPKKWSFSKKLPDIDGLEEENAEIEKLPIKLDEIKTEPPRRPTRPSILRKFHKKPAIWTISHEKSRRKPRKRRYMRCPRIPGRRMIEFRRNRNEKRRKTMRNWEKVFECPLRIRLLRSQMIRKRECRVETSCLLKWIQKEKMEEWKTEEHEKKKRRIEEEEDVAWDKYVESQTDEWNLENVIPGELSLEVDQEFKHSNRNWTVVEKKGCDEQGFQYLLVLTEELNGVQRIRYDRSAIDYKFRKMRNEKGGTDEYITSLPVYHPKPPKTRYPAFPGENFEKERELERRRVEDEDKVRRDAELAKEDKRMFKKVVKRETMIKRYRDRIRREIWIRRRRALQNPMKTPKIEEEIDPLQPSTSSGIIPLKGILKTSSRHQNLIEEEDVEKPHINGISQNSQEKIEKIDEKPPKIDEILEKNRRIPLKNGRRLRRKKVKIEEEEAELDGLIKEEIKMEIGVNNTMNDCNNQVISLTNCHLMPSTSSSSQSMELKTELTETTTNAENTDDISENRESTNRLKQVTFKLSNQQKLSKIWRPMGWQIKEMLRTIGVGRGYKVRKNKIRSKRSRRNERIRLNNIFHGIRHNFKSPPTRIDEFEKGVDIREQPIPFVEEFILDDHSIIAFSSHQDLKTYEQAVSLRTEEMIDEFWRVQCVKNIEKAEDEKRRKDELKSQIEKLDVEMRIQNDNLTERIDRENVESFETAGRHVEKIINDTGDCPFDTLDEYFSIAAEFQRHEELRSEEEIEENEADIFGRELEGLISLVKQEYSIVDLMMRILRNRHLLTMRLVVSGINQSPIDRQLLLKKIRKLLIELKKKRESIQEMEKLKNERREKRRESLKQLEKRVLRKAQKLVMKRRNKNNLKMTTKNGLKTKKKRRKWTIHVECQEKSMKETKKMSKKRRKRRKLLKQPRDLRWSFKQFGWYNGVGRRNFQLHRNSIRKALAWGFKWEEIFGETEFERILREYMEYEEMDIKNQVSIDRKIELITKIKTITLNDVRMRATAMQNQQVAQAVELMSQDASNEYKHE</sequence>
<evidence type="ECO:0000256" key="2">
    <source>
        <dbReference type="SAM" id="MobiDB-lite"/>
    </source>
</evidence>
<dbReference type="EMBL" id="DS268460">
    <property type="protein sequence ID" value="EFP06135.1"/>
    <property type="molecule type" value="Genomic_DNA"/>
</dbReference>
<evidence type="ECO:0000313" key="4">
    <source>
        <dbReference type="Proteomes" id="UP000008281"/>
    </source>
</evidence>
<dbReference type="OrthoDB" id="5852085at2759"/>
<feature type="coiled-coil region" evidence="1">
    <location>
        <begin position="951"/>
        <end position="991"/>
    </location>
</feature>
<keyword evidence="4" id="KW-1185">Reference proteome</keyword>
<accession>E3MNP0</accession>
<dbReference type="OMA" id="FILDDHA"/>
<proteinExistence type="predicted"/>
<dbReference type="AlphaFoldDB" id="E3MNP0"/>
<gene>
    <name evidence="3" type="ORF">CRE_05846</name>
</gene>
<protein>
    <submittedName>
        <fullName evidence="3">Uncharacterized protein</fullName>
    </submittedName>
</protein>
<feature type="region of interest" description="Disordered" evidence="2">
    <location>
        <begin position="1"/>
        <end position="53"/>
    </location>
</feature>
<reference evidence="3" key="1">
    <citation type="submission" date="2007-07" db="EMBL/GenBank/DDBJ databases">
        <title>PCAP assembly of the Caenorhabditis remanei genome.</title>
        <authorList>
            <consortium name="The Caenorhabditis remanei Sequencing Consortium"/>
            <person name="Wilson R.K."/>
        </authorList>
    </citation>
    <scope>NUCLEOTIDE SEQUENCE [LARGE SCALE GENOMIC DNA]</scope>
    <source>
        <strain evidence="3">PB4641</strain>
    </source>
</reference>
<keyword evidence="1" id="KW-0175">Coiled coil</keyword>
<feature type="coiled-coil region" evidence="1">
    <location>
        <begin position="805"/>
        <end position="835"/>
    </location>
</feature>
<feature type="compositionally biased region" description="Basic residues" evidence="2">
    <location>
        <begin position="1"/>
        <end position="11"/>
    </location>
</feature>
<dbReference type="InParanoid" id="E3MNP0"/>
<evidence type="ECO:0000313" key="3">
    <source>
        <dbReference type="EMBL" id="EFP06135.1"/>
    </source>
</evidence>
<dbReference type="Proteomes" id="UP000008281">
    <property type="component" value="Unassembled WGS sequence"/>
</dbReference>
<dbReference type="STRING" id="31234.E3MNP0"/>
<dbReference type="HOGENOM" id="CLU_001735_0_0_1"/>
<dbReference type="eggNOG" id="ENOG502QVXD">
    <property type="taxonomic scope" value="Eukaryota"/>
</dbReference>
<name>E3MNP0_CAERE</name>
<feature type="compositionally biased region" description="Basic residues" evidence="2">
    <location>
        <begin position="28"/>
        <end position="51"/>
    </location>
</feature>
<dbReference type="FunCoup" id="E3MNP0">
    <property type="interactions" value="1236"/>
</dbReference>
<evidence type="ECO:0000256" key="1">
    <source>
        <dbReference type="SAM" id="Coils"/>
    </source>
</evidence>